<dbReference type="NCBIfam" id="TIGR01414">
    <property type="entry name" value="autotrans_barl"/>
    <property type="match status" value="1"/>
</dbReference>
<evidence type="ECO:0000259" key="19">
    <source>
        <dbReference type="PROSITE" id="PS51691"/>
    </source>
</evidence>
<dbReference type="PANTHER" id="PTHR12338">
    <property type="entry name" value="AUTOTRANSPORTER"/>
    <property type="match status" value="1"/>
</dbReference>
<dbReference type="InterPro" id="IPR050909">
    <property type="entry name" value="Bact_Autotransporter_VF"/>
</dbReference>
<keyword evidence="14" id="KW-0472">Membrane</keyword>
<comment type="subcellular location">
    <subcellularLocation>
        <location evidence="3">Cell outer membrane</location>
        <topology evidence="3">Multi-pass membrane protein</topology>
    </subcellularLocation>
    <subcellularLocation>
        <location evidence="1">Cell surface</location>
    </subcellularLocation>
    <subcellularLocation>
        <location evidence="2">Periplasm</location>
    </subcellularLocation>
    <subcellularLocation>
        <location evidence="4">Secreted</location>
    </subcellularLocation>
</comment>
<dbReference type="PROSITE" id="PS51691">
    <property type="entry name" value="PEPTIDASE_S6"/>
    <property type="match status" value="1"/>
</dbReference>
<evidence type="ECO:0000256" key="6">
    <source>
        <dbReference type="ARBA" id="ARBA00022525"/>
    </source>
</evidence>
<keyword evidence="6" id="KW-0964">Secreted</keyword>
<evidence type="ECO:0000256" key="17">
    <source>
        <dbReference type="SAM" id="SignalP"/>
    </source>
</evidence>
<dbReference type="Pfam" id="PF03797">
    <property type="entry name" value="Autotransporter"/>
    <property type="match status" value="1"/>
</dbReference>
<keyword evidence="15" id="KW-0865">Zymogen</keyword>
<keyword evidence="11" id="KW-0378">Hydrolase</keyword>
<evidence type="ECO:0000256" key="14">
    <source>
        <dbReference type="ARBA" id="ARBA00023136"/>
    </source>
</evidence>
<evidence type="ECO:0000256" key="11">
    <source>
        <dbReference type="ARBA" id="ARBA00022801"/>
    </source>
</evidence>
<dbReference type="SUPFAM" id="SSF51126">
    <property type="entry name" value="Pectin lyase-like"/>
    <property type="match status" value="1"/>
</dbReference>
<evidence type="ECO:0000259" key="18">
    <source>
        <dbReference type="PROSITE" id="PS51208"/>
    </source>
</evidence>
<protein>
    <submittedName>
        <fullName evidence="20">Temperature-sensitive hemagglutinin tsh autotransporter</fullName>
    </submittedName>
</protein>
<dbReference type="SUPFAM" id="SSF103515">
    <property type="entry name" value="Autotransporter"/>
    <property type="match status" value="1"/>
</dbReference>
<dbReference type="Pfam" id="PF02395">
    <property type="entry name" value="Peptidase_S6"/>
    <property type="match status" value="1"/>
</dbReference>
<dbReference type="Gene3D" id="2.40.128.130">
    <property type="entry name" value="Autotransporter beta-domain"/>
    <property type="match status" value="1"/>
</dbReference>
<gene>
    <name evidence="20" type="primary">tsh</name>
    <name evidence="20" type="ORF">EDP2_654</name>
</gene>
<keyword evidence="7" id="KW-0645">Protease</keyword>
<evidence type="ECO:0000256" key="4">
    <source>
        <dbReference type="ARBA" id="ARBA00004613"/>
    </source>
</evidence>
<evidence type="ECO:0000256" key="16">
    <source>
        <dbReference type="ARBA" id="ARBA00023237"/>
    </source>
</evidence>
<dbReference type="InterPro" id="IPR030396">
    <property type="entry name" value="Peptidase_S6_dom"/>
</dbReference>
<dbReference type="InterPro" id="IPR000710">
    <property type="entry name" value="Peptidase_S6"/>
</dbReference>
<evidence type="ECO:0000256" key="12">
    <source>
        <dbReference type="ARBA" id="ARBA00022825"/>
    </source>
</evidence>
<comment type="caution">
    <text evidence="20">The sequence shown here is derived from an EMBL/GenBank/DDBJ whole genome shotgun (WGS) entry which is preliminary data.</text>
</comment>
<dbReference type="InterPro" id="IPR005546">
    <property type="entry name" value="Autotransporte_beta"/>
</dbReference>
<keyword evidence="10" id="KW-0574">Periplasm</keyword>
<dbReference type="EMBL" id="AXOM01000048">
    <property type="protein sequence ID" value="ESS57379.1"/>
    <property type="molecule type" value="Genomic_DNA"/>
</dbReference>
<dbReference type="PRINTS" id="PR00921">
    <property type="entry name" value="IGASERPTASE"/>
</dbReference>
<evidence type="ECO:0000313" key="21">
    <source>
        <dbReference type="Proteomes" id="UP000017834"/>
    </source>
</evidence>
<dbReference type="InterPro" id="IPR011050">
    <property type="entry name" value="Pectin_lyase_fold/virulence"/>
</dbReference>
<proteinExistence type="predicted"/>
<dbReference type="InterPro" id="IPR006315">
    <property type="entry name" value="OM_autotransptr_brl_dom"/>
</dbReference>
<keyword evidence="13" id="KW-0843">Virulence</keyword>
<evidence type="ECO:0000256" key="10">
    <source>
        <dbReference type="ARBA" id="ARBA00022764"/>
    </source>
</evidence>
<evidence type="ECO:0000256" key="2">
    <source>
        <dbReference type="ARBA" id="ARBA00004418"/>
    </source>
</evidence>
<dbReference type="Gene3D" id="3.30.160.280">
    <property type="match status" value="1"/>
</dbReference>
<dbReference type="PROSITE" id="PS51208">
    <property type="entry name" value="AUTOTRANSPORTER"/>
    <property type="match status" value="1"/>
</dbReference>
<evidence type="ECO:0000256" key="9">
    <source>
        <dbReference type="ARBA" id="ARBA00022729"/>
    </source>
</evidence>
<evidence type="ECO:0000313" key="20">
    <source>
        <dbReference type="EMBL" id="ESS57379.1"/>
    </source>
</evidence>
<dbReference type="InterPro" id="IPR057393">
    <property type="entry name" value="PIC_HAP1_IgA0_b-sol2"/>
</dbReference>
<dbReference type="InterPro" id="IPR012332">
    <property type="entry name" value="Autotransporter_pectin_lyase_C"/>
</dbReference>
<reference evidence="20 21" key="1">
    <citation type="journal article" date="2014" name="Genome Announc.">
        <title>Draft Genome Sequence of Enterobacter cloacae Strain S611.</title>
        <authorList>
            <person name="Wang D."/>
            <person name="Han C.S."/>
            <person name="Dichosa A.E."/>
            <person name="Gleasner C.D."/>
            <person name="Johnson S.L."/>
            <person name="Daligault H.E."/>
            <person name="Davenport K.W."/>
            <person name="Li P.E."/>
            <person name="Pierson E.A."/>
            <person name="Pierson L.S.III."/>
        </authorList>
    </citation>
    <scope>NUCLEOTIDE SEQUENCE [LARGE SCALE GENOMIC DNA]</scope>
    <source>
        <strain evidence="20 21">S611</strain>
    </source>
</reference>
<evidence type="ECO:0000256" key="5">
    <source>
        <dbReference type="ARBA" id="ARBA00022452"/>
    </source>
</evidence>
<feature type="chain" id="PRO_5047049915" evidence="17">
    <location>
        <begin position="27"/>
        <end position="1360"/>
    </location>
</feature>
<evidence type="ECO:0000256" key="7">
    <source>
        <dbReference type="ARBA" id="ARBA00022670"/>
    </source>
</evidence>
<dbReference type="InterPro" id="IPR036709">
    <property type="entry name" value="Autotransporte_beta_dom_sf"/>
</dbReference>
<keyword evidence="16" id="KW-0998">Cell outer membrane</keyword>
<evidence type="ECO:0000256" key="13">
    <source>
        <dbReference type="ARBA" id="ARBA00023026"/>
    </source>
</evidence>
<name>A0ABP2ZLP3_ENTCL</name>
<feature type="domain" description="Peptidase S6" evidence="19">
    <location>
        <begin position="34"/>
        <end position="281"/>
    </location>
</feature>
<keyword evidence="5" id="KW-1134">Transmembrane beta strand</keyword>
<keyword evidence="21" id="KW-1185">Reference proteome</keyword>
<accession>A0ABP2ZLP3</accession>
<feature type="domain" description="Autotransporter" evidence="18">
    <location>
        <begin position="1094"/>
        <end position="1360"/>
    </location>
</feature>
<dbReference type="Proteomes" id="UP000017834">
    <property type="component" value="Unassembled WGS sequence"/>
</dbReference>
<evidence type="ECO:0000256" key="3">
    <source>
        <dbReference type="ARBA" id="ARBA00004571"/>
    </source>
</evidence>
<dbReference type="PANTHER" id="PTHR12338:SF9">
    <property type="entry name" value="IMMUNOGLOBULIN A1 PROTEASE AUTOTRANSPORTER"/>
    <property type="match status" value="1"/>
</dbReference>
<keyword evidence="8" id="KW-0812">Transmembrane</keyword>
<evidence type="ECO:0000256" key="15">
    <source>
        <dbReference type="ARBA" id="ARBA00023145"/>
    </source>
</evidence>
<organism evidence="20 21">
    <name type="scientific">Enterobacter cloacae S611</name>
    <dbReference type="NCBI Taxonomy" id="1399146"/>
    <lineage>
        <taxon>Bacteria</taxon>
        <taxon>Pseudomonadati</taxon>
        <taxon>Pseudomonadota</taxon>
        <taxon>Gammaproteobacteria</taxon>
        <taxon>Enterobacterales</taxon>
        <taxon>Enterobacteriaceae</taxon>
        <taxon>Enterobacter</taxon>
        <taxon>Enterobacter cloacae complex</taxon>
    </lineage>
</organism>
<evidence type="ECO:0000256" key="8">
    <source>
        <dbReference type="ARBA" id="ARBA00022692"/>
    </source>
</evidence>
<dbReference type="Pfam" id="PF24078">
    <property type="entry name" value="Beta-sol_PIC_HAP1_IgA0_2nd"/>
    <property type="match status" value="1"/>
</dbReference>
<keyword evidence="12" id="KW-0720">Serine protease</keyword>
<feature type="signal peptide" evidence="17">
    <location>
        <begin position="1"/>
        <end position="26"/>
    </location>
</feature>
<keyword evidence="9 17" id="KW-0732">Signal</keyword>
<evidence type="ECO:0000256" key="1">
    <source>
        <dbReference type="ARBA" id="ARBA00004241"/>
    </source>
</evidence>
<dbReference type="SMART" id="SM00869">
    <property type="entry name" value="Autotransporter"/>
    <property type="match status" value="1"/>
</dbReference>
<sequence length="1360" mass="149501">MKKIYSLEVTLSLCLSLFFPSCALHAKARIVQRSVANADIPYQTYRDFATNKGAFYPGARDVAIYNKYGQTVGRLNQAPMPDFSSVNNTTGIATLIHPQYATTVHHNPTSYLRTLEFGHHPYELADRESIRLKDFSVIRLNKVVTEVAPAAIAPLNMPLKTLHDEARFRLFYRMGSGRQKVSDAAGKRSDIQGAYRFLTGGTIGQPRINLYQLLVINSGDVFDPKNGPLASHGALGDSGSPLYAWDSLNNQWIVVGSLSMLYLGPLEQTAYTFVDPQFIQQTRDKYASAAIENRQRNALFFWRYDAATGAGTLTQGSSTYAMQGKGTESTRSGNDLIFRGTDAILMLQDSVDQGAGSLTFYGNASVSPMQAQTWTGGGVNIASGATVKWLVNGTDGDNLHKVGKGTLNINAVGVNPGGLNVGDGTVVLAQRPDAQGRVRACSVLRIVSGRPLVVLRDGQQVDPDSIRWGFRGGRLDVNGNALTFHQLNAEDYGAALINRAAKRADINLRYQRAIDTIPVYEWSYSRTGKVGELYGYRNSNTGTNDYFILKTPDYDWFPDNQHSNEHWEFVGHDHQQAIRTRYERLKDEDYIYHGQLRGNLNFTNRVAPGTRGALILDGAVDIAGDFTQQYGRLVFQGHPVIHAYNTPEIVEKLRSLRDFSLRSEPVSFTQPDWERRIFHVNRLVLDYASFDLARNASLTGNIEARGSAITLGSSTPYIDINDGNGVVNVPRRGSSTGALDEELSRFWGHINLSAHSTLAIREKFTGTVYGQDSQVTVSSRDATFDGFSQFSQTPLTLEENARLTATGGWGSDATVTVGSSASLLLAANPVAAGRVTPTLYALKSSATYELNDESTLNVAPFASLWGHIHAVGEAFIRFGESDVPRLVQGLTPGQKGSVARLFGFKSSWIGSLSAPRARLSLNATRWQLRRDSEVGKLSASRSLVGLSAGRYRFNTLKIGELEANDTGFALRTDLQSSDKIVISQRAGGRNNVLFLDVLKLSRRLQGLHLPLITAPRGTPASLITAAKAVRGFSKLEPIIKQQEDALSTQWILTGFRQTPDPAAIAKARRFFAMSYKRFITEVNSLNKRAVQLREKGGHAGAWAFTQRHNGTGKGSVNHHDAMTWSGIDRKSALPGADLFSGVYMSYATQQLSGASVQGSSRDFGAGYYATLLSKSGFYLDTAVKYVHSFNHDWLAFSGLNARDYRTNSWLGGVEAGYHYPLTRHAYIEPQAGVVLGKLSGATLHWHDRGLPLTLHRRSAIPWVGRTGIVAGAHFCDDDRAITLRAGWHYETELRPDGDIILHDDAGNMRVKAGRDGRIHYHASIDGQVSDNLHMELDVAHSRFGNMDAEQAINAQVHYYF</sequence>
<dbReference type="Gene3D" id="2.160.20.20">
    <property type="match status" value="1"/>
</dbReference>
<dbReference type="Gene3D" id="2.40.10.120">
    <property type="match status" value="1"/>
</dbReference>